<dbReference type="SUPFAM" id="SSF53474">
    <property type="entry name" value="alpha/beta-Hydrolases"/>
    <property type="match status" value="1"/>
</dbReference>
<feature type="region of interest" description="Disordered" evidence="1">
    <location>
        <begin position="117"/>
        <end position="136"/>
    </location>
</feature>
<dbReference type="eggNOG" id="KOG4391">
    <property type="taxonomic scope" value="Eukaryota"/>
</dbReference>
<dbReference type="Pfam" id="PF12146">
    <property type="entry name" value="Hydrolase_4"/>
    <property type="match status" value="1"/>
</dbReference>
<organism evidence="4 5">
    <name type="scientific">Cyanidioschyzon merolae (strain NIES-3377 / 10D)</name>
    <name type="common">Unicellular red alga</name>
    <dbReference type="NCBI Taxonomy" id="280699"/>
    <lineage>
        <taxon>Eukaryota</taxon>
        <taxon>Rhodophyta</taxon>
        <taxon>Bangiophyceae</taxon>
        <taxon>Cyanidiales</taxon>
        <taxon>Cyanidiaceae</taxon>
        <taxon>Cyanidioschyzon</taxon>
    </lineage>
</organism>
<dbReference type="Gramene" id="CMQ233CT">
    <property type="protein sequence ID" value="CMQ233CT"/>
    <property type="gene ID" value="CMQ233C"/>
</dbReference>
<dbReference type="GO" id="GO:0016020">
    <property type="term" value="C:membrane"/>
    <property type="evidence" value="ECO:0007669"/>
    <property type="project" value="TreeGrafter"/>
</dbReference>
<evidence type="ECO:0000259" key="3">
    <source>
        <dbReference type="Pfam" id="PF12146"/>
    </source>
</evidence>
<feature type="transmembrane region" description="Helical" evidence="2">
    <location>
        <begin position="144"/>
        <end position="164"/>
    </location>
</feature>
<dbReference type="OrthoDB" id="10249433at2759"/>
<keyword evidence="2" id="KW-0472">Membrane</keyword>
<dbReference type="HOGENOM" id="CLU_541185_0_0_1"/>
<dbReference type="KEGG" id="cme:CYME_CMQ233C"/>
<keyword evidence="5" id="KW-1185">Reference proteome</keyword>
<dbReference type="EMBL" id="AP006499">
    <property type="protein sequence ID" value="BAM82120.1"/>
    <property type="molecule type" value="Genomic_DNA"/>
</dbReference>
<evidence type="ECO:0000313" key="4">
    <source>
        <dbReference type="EMBL" id="BAM82120.1"/>
    </source>
</evidence>
<feature type="transmembrane region" description="Helical" evidence="2">
    <location>
        <begin position="12"/>
        <end position="32"/>
    </location>
</feature>
<reference evidence="4 5" key="1">
    <citation type="journal article" date="2004" name="Nature">
        <title>Genome sequence of the ultrasmall unicellular red alga Cyanidioschyzon merolae 10D.</title>
        <authorList>
            <person name="Matsuzaki M."/>
            <person name="Misumi O."/>
            <person name="Shin-i T."/>
            <person name="Maruyama S."/>
            <person name="Takahara M."/>
            <person name="Miyagishima S."/>
            <person name="Mori T."/>
            <person name="Nishida K."/>
            <person name="Yagisawa F."/>
            <person name="Nishida K."/>
            <person name="Yoshida Y."/>
            <person name="Nishimura Y."/>
            <person name="Nakao S."/>
            <person name="Kobayashi T."/>
            <person name="Momoyama Y."/>
            <person name="Higashiyama T."/>
            <person name="Minoda A."/>
            <person name="Sano M."/>
            <person name="Nomoto H."/>
            <person name="Oishi K."/>
            <person name="Hayashi H."/>
            <person name="Ohta F."/>
            <person name="Nishizaka S."/>
            <person name="Haga S."/>
            <person name="Miura S."/>
            <person name="Morishita T."/>
            <person name="Kabeya Y."/>
            <person name="Terasawa K."/>
            <person name="Suzuki Y."/>
            <person name="Ishii Y."/>
            <person name="Asakawa S."/>
            <person name="Takano H."/>
            <person name="Ohta N."/>
            <person name="Kuroiwa H."/>
            <person name="Tanaka K."/>
            <person name="Shimizu N."/>
            <person name="Sugano S."/>
            <person name="Sato N."/>
            <person name="Nozaki H."/>
            <person name="Ogasawara N."/>
            <person name="Kohara Y."/>
            <person name="Kuroiwa T."/>
        </authorList>
    </citation>
    <scope>NUCLEOTIDE SEQUENCE [LARGE SCALE GENOMIC DNA]</scope>
    <source>
        <strain evidence="4 5">10D</strain>
    </source>
</reference>
<dbReference type="AlphaFoldDB" id="M1V6E1"/>
<dbReference type="PANTHER" id="PTHR12277:SF81">
    <property type="entry name" value="PROTEIN ABHD13"/>
    <property type="match status" value="1"/>
</dbReference>
<proteinExistence type="predicted"/>
<sequence>MTPAHSDRPCAAFAFGYGVFVPLNFASVRGSWRGRTCTSARRWFPGTAGFVRRTPLRPERSAPSHLRTDSYQPWLWACNANEDAEAPSSGSVRDDVAETQLREQVLVMAATPGVADTRKPARGLRSRRRKRRTEAGSFKTTDRVIVGGALALGFAFILSMGVAVSRPRWMATLPQPVVQEAQLARPSQGPAPSSWARTASILALSTLIGMIVPLLFLLSIQNRLIYKPSRRIRGKPDQYGMVHYEDVYFCTADGHEIHGWFIKCAPAKYRERPTFIYFHGTDLNMSYRLPKVFHIHSKLDCNVFLWSYRGYGMSEGFPSERGLQRDAAAMIQYLSTRSDIDQSQLWVFGESLGGAVALDFVYRHSDKIRALILENTFTALIDMIDLVHPYLRLFKWLVTQNKWLSREKIKHIEVPVLLLSGLRDGFIPPRMMQQLYDAASRSRLRRLVRFEEGTHNRTWMMPGYIDAIRRFIADVDAIVPESAATERAGSVLVEGEADCPAETP</sequence>
<feature type="compositionally biased region" description="Basic residues" evidence="1">
    <location>
        <begin position="120"/>
        <end position="132"/>
    </location>
</feature>
<dbReference type="InterPro" id="IPR022742">
    <property type="entry name" value="Hydrolase_4"/>
</dbReference>
<dbReference type="InterPro" id="IPR029058">
    <property type="entry name" value="AB_hydrolase_fold"/>
</dbReference>
<gene>
    <name evidence="4" type="ORF">CYME_CMQ233C</name>
</gene>
<feature type="domain" description="Serine aminopeptidase S33" evidence="3">
    <location>
        <begin position="286"/>
        <end position="399"/>
    </location>
</feature>
<accession>M1V6E1</accession>
<dbReference type="Proteomes" id="UP000007014">
    <property type="component" value="Chromosome 17"/>
</dbReference>
<keyword evidence="2" id="KW-1133">Transmembrane helix</keyword>
<feature type="transmembrane region" description="Helical" evidence="2">
    <location>
        <begin position="199"/>
        <end position="220"/>
    </location>
</feature>
<evidence type="ECO:0000256" key="2">
    <source>
        <dbReference type="SAM" id="Phobius"/>
    </source>
</evidence>
<dbReference type="RefSeq" id="XP_005538156.1">
    <property type="nucleotide sequence ID" value="XM_005538099.1"/>
</dbReference>
<dbReference type="PANTHER" id="PTHR12277">
    <property type="entry name" value="ALPHA/BETA HYDROLASE DOMAIN-CONTAINING PROTEIN"/>
    <property type="match status" value="1"/>
</dbReference>
<dbReference type="GO" id="GO:0008474">
    <property type="term" value="F:palmitoyl-(protein) hydrolase activity"/>
    <property type="evidence" value="ECO:0007669"/>
    <property type="project" value="TreeGrafter"/>
</dbReference>
<protein>
    <recommendedName>
        <fullName evidence="3">Serine aminopeptidase S33 domain-containing protein</fullName>
    </recommendedName>
</protein>
<evidence type="ECO:0000313" key="5">
    <source>
        <dbReference type="Proteomes" id="UP000007014"/>
    </source>
</evidence>
<reference evidence="4 5" key="2">
    <citation type="journal article" date="2007" name="BMC Biol.">
        <title>A 100%-complete sequence reveals unusually simple genomic features in the hot-spring red alga Cyanidioschyzon merolae.</title>
        <authorList>
            <person name="Nozaki H."/>
            <person name="Takano H."/>
            <person name="Misumi O."/>
            <person name="Terasawa K."/>
            <person name="Matsuzaki M."/>
            <person name="Maruyama S."/>
            <person name="Nishida K."/>
            <person name="Yagisawa F."/>
            <person name="Yoshida Y."/>
            <person name="Fujiwara T."/>
            <person name="Takio S."/>
            <person name="Tamura K."/>
            <person name="Chung S.J."/>
            <person name="Nakamura S."/>
            <person name="Kuroiwa H."/>
            <person name="Tanaka K."/>
            <person name="Sato N."/>
            <person name="Kuroiwa T."/>
        </authorList>
    </citation>
    <scope>NUCLEOTIDE SEQUENCE [LARGE SCALE GENOMIC DNA]</scope>
    <source>
        <strain evidence="4 5">10D</strain>
    </source>
</reference>
<keyword evidence="2" id="KW-0812">Transmembrane</keyword>
<dbReference type="GeneID" id="16996273"/>
<evidence type="ECO:0000256" key="1">
    <source>
        <dbReference type="SAM" id="MobiDB-lite"/>
    </source>
</evidence>
<name>M1V6E1_CYAM1</name>
<dbReference type="STRING" id="280699.M1V6E1"/>
<dbReference type="Gene3D" id="3.40.50.1820">
    <property type="entry name" value="alpha/beta hydrolase"/>
    <property type="match status" value="1"/>
</dbReference>